<organism evidence="3">
    <name type="scientific">Salmonella enterica</name>
    <name type="common">Salmonella choleraesuis</name>
    <dbReference type="NCBI Taxonomy" id="28901"/>
    <lineage>
        <taxon>Bacteria</taxon>
        <taxon>Pseudomonadati</taxon>
        <taxon>Pseudomonadota</taxon>
        <taxon>Gammaproteobacteria</taxon>
        <taxon>Enterobacterales</taxon>
        <taxon>Enterobacteriaceae</taxon>
        <taxon>Salmonella</taxon>
    </lineage>
</organism>
<evidence type="ECO:0000259" key="2">
    <source>
        <dbReference type="Pfam" id="PF04917"/>
    </source>
</evidence>
<dbReference type="InterPro" id="IPR029017">
    <property type="entry name" value="Enolase-like_N"/>
</dbReference>
<name>A0A756IB41_SALER</name>
<feature type="transmembrane region" description="Helical" evidence="1">
    <location>
        <begin position="12"/>
        <end position="37"/>
    </location>
</feature>
<comment type="caution">
    <text evidence="3">The sequence shown here is derived from an EMBL/GenBank/DDBJ whole genome shotgun (WGS) entry which is preliminary data.</text>
</comment>
<protein>
    <submittedName>
        <fullName evidence="3">Shufflon system plasmid conjugative transfer pilus tip adhesin PilV</fullName>
    </submittedName>
</protein>
<reference evidence="3" key="1">
    <citation type="journal article" date="2018" name="Genome Biol.">
        <title>SKESA: strategic k-mer extension for scrupulous assemblies.</title>
        <authorList>
            <person name="Souvorov A."/>
            <person name="Agarwala R."/>
            <person name="Lipman D.J."/>
        </authorList>
    </citation>
    <scope>NUCLEOTIDE SEQUENCE</scope>
    <source>
        <strain evidence="3">MA.CK_00/00002125</strain>
    </source>
</reference>
<dbReference type="InterPro" id="IPR007001">
    <property type="entry name" value="Shufflon_N"/>
</dbReference>
<dbReference type="EMBL" id="DAAWYJ010000013">
    <property type="protein sequence ID" value="HAG0015855.1"/>
    <property type="molecule type" value="Genomic_DNA"/>
</dbReference>
<dbReference type="SUPFAM" id="SSF54826">
    <property type="entry name" value="Enolase N-terminal domain-like"/>
    <property type="match status" value="1"/>
</dbReference>
<gene>
    <name evidence="3" type="primary">pilV</name>
    <name evidence="3" type="ORF">G8O67_003158</name>
</gene>
<proteinExistence type="predicted"/>
<feature type="domain" description="Bacterial shufflon protein N-terminal" evidence="2">
    <location>
        <begin position="39"/>
        <end position="351"/>
    </location>
</feature>
<dbReference type="AlphaFoldDB" id="A0A756IB41"/>
<keyword evidence="1" id="KW-0472">Membrane</keyword>
<evidence type="ECO:0000256" key="1">
    <source>
        <dbReference type="SAM" id="Phobius"/>
    </source>
</evidence>
<keyword evidence="1" id="KW-0812">Transmembrane</keyword>
<keyword evidence="1" id="KW-1133">Transmembrane helix</keyword>
<dbReference type="Pfam" id="PF04917">
    <property type="entry name" value="Shufflon_N"/>
    <property type="match status" value="1"/>
</dbReference>
<accession>A0A756IB41</accession>
<sequence>MKTEKRITGPDRGFAMVGVAAALLIVLIMATMASGYMKDYLKSRQWQLMAAQTSRFTQAVESYSGRYYTQLQAASSTTKPVTVTVQILKNTGFLPAGFRETNSNGQQLKALLTRNAQHAELLQGLVMTTGGQPLPYKALRQISLDISTGLGGYIRDGRTAVGAMNSWTVPLAGFGTSGGNGHIAVLLSPEMLTGGREDSDRLYRFRVNGRPELNKMHTAIDMGGNNLNSAGVVNGKYGNFDVSIVSNGPVTAGGDIRSTGGWIISRHGRGWMDETHGGGFYMTDNEWIRSLNNKNIYTGGQLKGGSVRSDGDLSAGGILKLDQVNVAGTWCPQNGAISHDSSGGILSCQSGRWTESGKMSLFEMVTGNDACGKYVHSKACCPAGKQLISGGFYLSSWGGGKGWNAPDFSMPSSSENAWQIFTGGGVAGGTCMRAIAWCARN</sequence>
<evidence type="ECO:0000313" key="3">
    <source>
        <dbReference type="EMBL" id="HAG0015855.1"/>
    </source>
</evidence>
<reference evidence="3" key="2">
    <citation type="submission" date="2020-02" db="EMBL/GenBank/DDBJ databases">
        <authorList>
            <consortium name="NCBI Pathogen Detection Project"/>
        </authorList>
    </citation>
    <scope>NUCLEOTIDE SEQUENCE</scope>
    <source>
        <strain evidence="3">MA.CK_00/00002125</strain>
    </source>
</reference>